<accession>A0A2Z5FRU6</accession>
<dbReference type="GO" id="GO:0051537">
    <property type="term" value="F:2 iron, 2 sulfur cluster binding"/>
    <property type="evidence" value="ECO:0007669"/>
    <property type="project" value="UniProtKB-KW"/>
</dbReference>
<dbReference type="SUPFAM" id="SSF50022">
    <property type="entry name" value="ISP domain"/>
    <property type="match status" value="1"/>
</dbReference>
<dbReference type="PROSITE" id="PS51296">
    <property type="entry name" value="RIESKE"/>
    <property type="match status" value="1"/>
</dbReference>
<dbReference type="AlphaFoldDB" id="A0A2Z5FRU6"/>
<evidence type="ECO:0000256" key="1">
    <source>
        <dbReference type="ARBA" id="ARBA00022714"/>
    </source>
</evidence>
<dbReference type="CDD" id="cd03467">
    <property type="entry name" value="Rieske"/>
    <property type="match status" value="1"/>
</dbReference>
<dbReference type="PANTHER" id="PTHR21496">
    <property type="entry name" value="FERREDOXIN-RELATED"/>
    <property type="match status" value="1"/>
</dbReference>
<dbReference type="InterPro" id="IPR017941">
    <property type="entry name" value="Rieske_2Fe-2S"/>
</dbReference>
<keyword evidence="4" id="KW-0411">Iron-sulfur</keyword>
<keyword evidence="1" id="KW-0001">2Fe-2S</keyword>
<dbReference type="GO" id="GO:0046872">
    <property type="term" value="F:metal ion binding"/>
    <property type="evidence" value="ECO:0007669"/>
    <property type="project" value="UniProtKB-KW"/>
</dbReference>
<proteinExistence type="predicted"/>
<organism evidence="6 7">
    <name type="scientific">Acidisarcina polymorpha</name>
    <dbReference type="NCBI Taxonomy" id="2211140"/>
    <lineage>
        <taxon>Bacteria</taxon>
        <taxon>Pseudomonadati</taxon>
        <taxon>Acidobacteriota</taxon>
        <taxon>Terriglobia</taxon>
        <taxon>Terriglobales</taxon>
        <taxon>Acidobacteriaceae</taxon>
        <taxon>Acidisarcina</taxon>
    </lineage>
</organism>
<protein>
    <submittedName>
        <fullName evidence="6">Rieske 2Fe-2S family protein</fullName>
    </submittedName>
</protein>
<dbReference type="RefSeq" id="WP_114205258.1">
    <property type="nucleotide sequence ID" value="NZ_CP030840.1"/>
</dbReference>
<dbReference type="Proteomes" id="UP000253606">
    <property type="component" value="Chromosome"/>
</dbReference>
<evidence type="ECO:0000256" key="4">
    <source>
        <dbReference type="ARBA" id="ARBA00023014"/>
    </source>
</evidence>
<dbReference type="EMBL" id="CP030840">
    <property type="protein sequence ID" value="AXC09409.1"/>
    <property type="molecule type" value="Genomic_DNA"/>
</dbReference>
<keyword evidence="2" id="KW-0479">Metal-binding</keyword>
<evidence type="ECO:0000256" key="2">
    <source>
        <dbReference type="ARBA" id="ARBA00022723"/>
    </source>
</evidence>
<gene>
    <name evidence="6" type="ORF">ACPOL_0022</name>
</gene>
<dbReference type="Gene3D" id="2.102.10.10">
    <property type="entry name" value="Rieske [2Fe-2S] iron-sulphur domain"/>
    <property type="match status" value="1"/>
</dbReference>
<evidence type="ECO:0000313" key="6">
    <source>
        <dbReference type="EMBL" id="AXC09409.1"/>
    </source>
</evidence>
<evidence type="ECO:0000259" key="5">
    <source>
        <dbReference type="PROSITE" id="PS51296"/>
    </source>
</evidence>
<dbReference type="InterPro" id="IPR036922">
    <property type="entry name" value="Rieske_2Fe-2S_sf"/>
</dbReference>
<feature type="domain" description="Rieske" evidence="5">
    <location>
        <begin position="8"/>
        <end position="103"/>
    </location>
</feature>
<dbReference type="PANTHER" id="PTHR21496:SF23">
    <property type="entry name" value="3-PHENYLPROPIONATE_CINNAMIC ACID DIOXYGENASE FERREDOXIN SUBUNIT"/>
    <property type="match status" value="1"/>
</dbReference>
<name>A0A2Z5FRU6_9BACT</name>
<evidence type="ECO:0000313" key="7">
    <source>
        <dbReference type="Proteomes" id="UP000253606"/>
    </source>
</evidence>
<dbReference type="OrthoDB" id="9795104at2"/>
<reference evidence="6 7" key="1">
    <citation type="journal article" date="2018" name="Front. Microbiol.">
        <title>Hydrolytic Capabilities as a Key to Environmental Success: Chitinolytic and Cellulolytic Acidobacteria From Acidic Sub-arctic Soils and Boreal Peatlands.</title>
        <authorList>
            <person name="Belova S.E."/>
            <person name="Ravin N.V."/>
            <person name="Pankratov T.A."/>
            <person name="Rakitin A.L."/>
            <person name="Ivanova A.A."/>
            <person name="Beletsky A.V."/>
            <person name="Mardanov A.V."/>
            <person name="Sinninghe Damste J.S."/>
            <person name="Dedysh S.N."/>
        </authorList>
    </citation>
    <scope>NUCLEOTIDE SEQUENCE [LARGE SCALE GENOMIC DNA]</scope>
    <source>
        <strain evidence="6 7">SBC82</strain>
    </source>
</reference>
<evidence type="ECO:0000256" key="3">
    <source>
        <dbReference type="ARBA" id="ARBA00023004"/>
    </source>
</evidence>
<dbReference type="Pfam" id="PF00355">
    <property type="entry name" value="Rieske"/>
    <property type="match status" value="1"/>
</dbReference>
<dbReference type="KEGG" id="abas:ACPOL_0022"/>
<sequence>MAIENDLVRICSVGELPAEGAVHEFPAGKKMLCIAKLNGVISALDNECSHHGGPLGQGMIENGKVICPWHAYAFDLTTGLCDDDADERVRVFEVTVSGDDVLVKL</sequence>
<keyword evidence="7" id="KW-1185">Reference proteome</keyword>
<keyword evidence="3" id="KW-0408">Iron</keyword>